<keyword evidence="1 6" id="KW-0645">Protease</keyword>
<feature type="transmembrane region" description="Helical" evidence="8">
    <location>
        <begin position="25"/>
        <end position="47"/>
    </location>
</feature>
<evidence type="ECO:0000256" key="5">
    <source>
        <dbReference type="ARBA" id="ARBA00023049"/>
    </source>
</evidence>
<evidence type="ECO:0000256" key="2">
    <source>
        <dbReference type="ARBA" id="ARBA00022723"/>
    </source>
</evidence>
<dbReference type="GO" id="GO:0004222">
    <property type="term" value="F:metalloendopeptidase activity"/>
    <property type="evidence" value="ECO:0007669"/>
    <property type="project" value="InterPro"/>
</dbReference>
<dbReference type="InterPro" id="IPR001915">
    <property type="entry name" value="Peptidase_M48"/>
</dbReference>
<dbReference type="GO" id="GO:0046872">
    <property type="term" value="F:metal ion binding"/>
    <property type="evidence" value="ECO:0007669"/>
    <property type="project" value="UniProtKB-KW"/>
</dbReference>
<keyword evidence="3 6" id="KW-0378">Hydrolase</keyword>
<evidence type="ECO:0000313" key="10">
    <source>
        <dbReference type="EMBL" id="NHO64181.1"/>
    </source>
</evidence>
<dbReference type="Gene3D" id="3.30.2010.10">
    <property type="entry name" value="Metalloproteases ('zincins'), catalytic domain"/>
    <property type="match status" value="1"/>
</dbReference>
<keyword evidence="11" id="KW-1185">Reference proteome</keyword>
<dbReference type="PANTHER" id="PTHR22726">
    <property type="entry name" value="METALLOENDOPEPTIDASE OMA1"/>
    <property type="match status" value="1"/>
</dbReference>
<evidence type="ECO:0000256" key="1">
    <source>
        <dbReference type="ARBA" id="ARBA00022670"/>
    </source>
</evidence>
<dbReference type="AlphaFoldDB" id="A0A9E5JTC8"/>
<organism evidence="10 11">
    <name type="scientific">Pseudomaricurvus hydrocarbonicus</name>
    <dbReference type="NCBI Taxonomy" id="1470433"/>
    <lineage>
        <taxon>Bacteria</taxon>
        <taxon>Pseudomonadati</taxon>
        <taxon>Pseudomonadota</taxon>
        <taxon>Gammaproteobacteria</taxon>
        <taxon>Cellvibrionales</taxon>
        <taxon>Cellvibrionaceae</taxon>
        <taxon>Pseudomaricurvus</taxon>
    </lineage>
</organism>
<evidence type="ECO:0000256" key="3">
    <source>
        <dbReference type="ARBA" id="ARBA00022801"/>
    </source>
</evidence>
<protein>
    <submittedName>
        <fullName evidence="10">M48 family metallopeptidase</fullName>
    </submittedName>
</protein>
<keyword evidence="8" id="KW-1133">Transmembrane helix</keyword>
<keyword evidence="4 6" id="KW-0862">Zinc</keyword>
<keyword evidence="8" id="KW-0812">Transmembrane</keyword>
<keyword evidence="2" id="KW-0479">Metal-binding</keyword>
<evidence type="ECO:0000256" key="8">
    <source>
        <dbReference type="SAM" id="Phobius"/>
    </source>
</evidence>
<comment type="similarity">
    <text evidence="6">Belongs to the peptidase M48 family.</text>
</comment>
<dbReference type="InterPro" id="IPR051156">
    <property type="entry name" value="Mito/Outer_Membr_Metalloprot"/>
</dbReference>
<dbReference type="Pfam" id="PF01435">
    <property type="entry name" value="Peptidase_M48"/>
    <property type="match status" value="1"/>
</dbReference>
<dbReference type="GO" id="GO:0051603">
    <property type="term" value="P:proteolysis involved in protein catabolic process"/>
    <property type="evidence" value="ECO:0007669"/>
    <property type="project" value="TreeGrafter"/>
</dbReference>
<keyword evidence="5 6" id="KW-0482">Metalloprotease</keyword>
<comment type="cofactor">
    <cofactor evidence="6">
        <name>Zn(2+)</name>
        <dbReference type="ChEBI" id="CHEBI:29105"/>
    </cofactor>
    <text evidence="6">Binds 1 zinc ion per subunit.</text>
</comment>
<evidence type="ECO:0000259" key="9">
    <source>
        <dbReference type="Pfam" id="PF01435"/>
    </source>
</evidence>
<dbReference type="PANTHER" id="PTHR22726:SF1">
    <property type="entry name" value="METALLOENDOPEPTIDASE OMA1, MITOCHONDRIAL"/>
    <property type="match status" value="1"/>
</dbReference>
<dbReference type="RefSeq" id="WP_167180946.1">
    <property type="nucleotide sequence ID" value="NZ_JAAONZ010000001.1"/>
</dbReference>
<evidence type="ECO:0000256" key="4">
    <source>
        <dbReference type="ARBA" id="ARBA00022833"/>
    </source>
</evidence>
<evidence type="ECO:0000256" key="6">
    <source>
        <dbReference type="RuleBase" id="RU003983"/>
    </source>
</evidence>
<feature type="region of interest" description="Disordered" evidence="7">
    <location>
        <begin position="71"/>
        <end position="102"/>
    </location>
</feature>
<keyword evidence="8" id="KW-0472">Membrane</keyword>
<dbReference type="EMBL" id="JAAONZ010000001">
    <property type="protein sequence ID" value="NHO64181.1"/>
    <property type="molecule type" value="Genomic_DNA"/>
</dbReference>
<name>A0A9E5JTC8_9GAMM</name>
<comment type="caution">
    <text evidence="10">The sequence shown here is derived from an EMBL/GenBank/DDBJ whole genome shotgun (WGS) entry which is preliminary data.</text>
</comment>
<accession>A0A9E5JTC8</accession>
<sequence length="335" mass="36619">MTRLRVNPKIPEGINSSAENPLKEFLWLLAGVVTTLVLAVLLFSVLAQWLAPLIPFRWEQAVTELFEQQLNEESPLNEEPPREPETAKDVASREGATAHINPAVPEMRLDEVDLFPAAALALQELGERLLRSQERSAARPSEHIQYHFHLLAETTPNAWATLGGHIFVTTGLLSVTRSENALAMVLSHEMAHVNHRHPIQSLSRGALVQFLLLAVSGGQSASALNSVLGQAGLLTMSSFSRDMEREADAAAVQVLLSHYGHLQGADEFFQQMLSEHGDSRWREWTQTHPNLAARIERLKSQGAIVMTDSGGESQGKGAPALTPLDPRLGAIVTAP</sequence>
<dbReference type="Proteomes" id="UP000787472">
    <property type="component" value="Unassembled WGS sequence"/>
</dbReference>
<dbReference type="GO" id="GO:0016020">
    <property type="term" value="C:membrane"/>
    <property type="evidence" value="ECO:0007669"/>
    <property type="project" value="TreeGrafter"/>
</dbReference>
<proteinExistence type="inferred from homology"/>
<gene>
    <name evidence="10" type="ORF">G8770_01310</name>
</gene>
<feature type="compositionally biased region" description="Basic and acidic residues" evidence="7">
    <location>
        <begin position="79"/>
        <end position="92"/>
    </location>
</feature>
<reference evidence="10" key="1">
    <citation type="submission" date="2020-03" db="EMBL/GenBank/DDBJ databases">
        <authorList>
            <person name="Guo F."/>
        </authorList>
    </citation>
    <scope>NUCLEOTIDE SEQUENCE</scope>
    <source>
        <strain evidence="10">JCM 30134</strain>
    </source>
</reference>
<feature type="domain" description="Peptidase M48" evidence="9">
    <location>
        <begin position="121"/>
        <end position="300"/>
    </location>
</feature>
<evidence type="ECO:0000256" key="7">
    <source>
        <dbReference type="SAM" id="MobiDB-lite"/>
    </source>
</evidence>
<dbReference type="CDD" id="cd07332">
    <property type="entry name" value="M48C_Oma1_like"/>
    <property type="match status" value="1"/>
</dbReference>
<evidence type="ECO:0000313" key="11">
    <source>
        <dbReference type="Proteomes" id="UP000787472"/>
    </source>
</evidence>